<reference evidence="2" key="1">
    <citation type="submission" date="2018-11" db="EMBL/GenBank/DDBJ databases">
        <authorList>
            <consortium name="Pathogen Informatics"/>
        </authorList>
    </citation>
    <scope>NUCLEOTIDE SEQUENCE</scope>
</reference>
<dbReference type="Proteomes" id="UP000784294">
    <property type="component" value="Unassembled WGS sequence"/>
</dbReference>
<keyword evidence="3" id="KW-1185">Reference proteome</keyword>
<dbReference type="AlphaFoldDB" id="A0A448WLN8"/>
<comment type="caution">
    <text evidence="2">The sequence shown here is derived from an EMBL/GenBank/DDBJ whole genome shotgun (WGS) entry which is preliminary data.</text>
</comment>
<feature type="compositionally biased region" description="Acidic residues" evidence="1">
    <location>
        <begin position="39"/>
        <end position="50"/>
    </location>
</feature>
<organism evidence="2 3">
    <name type="scientific">Protopolystoma xenopodis</name>
    <dbReference type="NCBI Taxonomy" id="117903"/>
    <lineage>
        <taxon>Eukaryota</taxon>
        <taxon>Metazoa</taxon>
        <taxon>Spiralia</taxon>
        <taxon>Lophotrochozoa</taxon>
        <taxon>Platyhelminthes</taxon>
        <taxon>Monogenea</taxon>
        <taxon>Polyopisthocotylea</taxon>
        <taxon>Polystomatidea</taxon>
        <taxon>Polystomatidae</taxon>
        <taxon>Protopolystoma</taxon>
    </lineage>
</organism>
<evidence type="ECO:0000313" key="3">
    <source>
        <dbReference type="Proteomes" id="UP000784294"/>
    </source>
</evidence>
<gene>
    <name evidence="2" type="ORF">PXEA_LOCUS8247</name>
</gene>
<sequence length="119" mass="13053">MSIWPDLEVLDPKDPFAGRPNVFSSSFCPSPDSKKASSTEEDADEEEGPEYIEANRQLVKRNPPSSLGGTELRISSPNTFTRNGNNRGDYSTGRRILDESEKLVKASFLLEQDGSVACA</sequence>
<proteinExistence type="predicted"/>
<dbReference type="EMBL" id="CAAALY010022406">
    <property type="protein sequence ID" value="VEL14807.1"/>
    <property type="molecule type" value="Genomic_DNA"/>
</dbReference>
<evidence type="ECO:0000313" key="2">
    <source>
        <dbReference type="EMBL" id="VEL14807.1"/>
    </source>
</evidence>
<accession>A0A448WLN8</accession>
<protein>
    <submittedName>
        <fullName evidence="2">Uncharacterized protein</fullName>
    </submittedName>
</protein>
<feature type="compositionally biased region" description="Polar residues" evidence="1">
    <location>
        <begin position="63"/>
        <end position="89"/>
    </location>
</feature>
<name>A0A448WLN8_9PLAT</name>
<feature type="region of interest" description="Disordered" evidence="1">
    <location>
        <begin position="1"/>
        <end position="92"/>
    </location>
</feature>
<evidence type="ECO:0000256" key="1">
    <source>
        <dbReference type="SAM" id="MobiDB-lite"/>
    </source>
</evidence>